<evidence type="ECO:0000313" key="2">
    <source>
        <dbReference type="Proteomes" id="UP000054549"/>
    </source>
</evidence>
<organism evidence="1 2">
    <name type="scientific">Amanita muscaria (strain Koide BX008)</name>
    <dbReference type="NCBI Taxonomy" id="946122"/>
    <lineage>
        <taxon>Eukaryota</taxon>
        <taxon>Fungi</taxon>
        <taxon>Dikarya</taxon>
        <taxon>Basidiomycota</taxon>
        <taxon>Agaricomycotina</taxon>
        <taxon>Agaricomycetes</taxon>
        <taxon>Agaricomycetidae</taxon>
        <taxon>Agaricales</taxon>
        <taxon>Pluteineae</taxon>
        <taxon>Amanitaceae</taxon>
        <taxon>Amanita</taxon>
    </lineage>
</organism>
<dbReference type="EMBL" id="KN818401">
    <property type="protein sequence ID" value="KIL56759.1"/>
    <property type="molecule type" value="Genomic_DNA"/>
</dbReference>
<gene>
    <name evidence="1" type="ORF">M378DRAFT_172406</name>
</gene>
<dbReference type="AlphaFoldDB" id="A0A0C2SRW5"/>
<dbReference type="InParanoid" id="A0A0C2SRW5"/>
<sequence length="66" mass="7222">MSSCSAFVFVPTIYAKGNLTTTTSARTPRWKLTSIFSVSSSMPFSSSSIITEFVLRSQKSPTMYGN</sequence>
<evidence type="ECO:0000313" key="1">
    <source>
        <dbReference type="EMBL" id="KIL56759.1"/>
    </source>
</evidence>
<dbReference type="Proteomes" id="UP000054549">
    <property type="component" value="Unassembled WGS sequence"/>
</dbReference>
<protein>
    <submittedName>
        <fullName evidence="1">Uncharacterized protein</fullName>
    </submittedName>
</protein>
<reference evidence="1 2" key="1">
    <citation type="submission" date="2014-04" db="EMBL/GenBank/DDBJ databases">
        <title>Evolutionary Origins and Diversification of the Mycorrhizal Mutualists.</title>
        <authorList>
            <consortium name="DOE Joint Genome Institute"/>
            <consortium name="Mycorrhizal Genomics Consortium"/>
            <person name="Kohler A."/>
            <person name="Kuo A."/>
            <person name="Nagy L.G."/>
            <person name="Floudas D."/>
            <person name="Copeland A."/>
            <person name="Barry K.W."/>
            <person name="Cichocki N."/>
            <person name="Veneault-Fourrey C."/>
            <person name="LaButti K."/>
            <person name="Lindquist E.A."/>
            <person name="Lipzen A."/>
            <person name="Lundell T."/>
            <person name="Morin E."/>
            <person name="Murat C."/>
            <person name="Riley R."/>
            <person name="Ohm R."/>
            <person name="Sun H."/>
            <person name="Tunlid A."/>
            <person name="Henrissat B."/>
            <person name="Grigoriev I.V."/>
            <person name="Hibbett D.S."/>
            <person name="Martin F."/>
        </authorList>
    </citation>
    <scope>NUCLEOTIDE SEQUENCE [LARGE SCALE GENOMIC DNA]</scope>
    <source>
        <strain evidence="1 2">Koide BX008</strain>
    </source>
</reference>
<name>A0A0C2SRW5_AMAMK</name>
<accession>A0A0C2SRW5</accession>
<proteinExistence type="predicted"/>
<dbReference type="HOGENOM" id="CLU_2830671_0_0_1"/>
<keyword evidence="2" id="KW-1185">Reference proteome</keyword>